<organism evidence="1 2">
    <name type="scientific">Prorocentrum cordatum</name>
    <dbReference type="NCBI Taxonomy" id="2364126"/>
    <lineage>
        <taxon>Eukaryota</taxon>
        <taxon>Sar</taxon>
        <taxon>Alveolata</taxon>
        <taxon>Dinophyceae</taxon>
        <taxon>Prorocentrales</taxon>
        <taxon>Prorocentraceae</taxon>
        <taxon>Prorocentrum</taxon>
    </lineage>
</organism>
<sequence>RGLAAFCPAGRAWPAGPRARPPRRTGACGRHASFGRPGPLPLMANNVIDVAIRGVGGSSSSSSGKVAVKLDPSNVAPQAESRIAKLEKVNNVRLSMVSLWLCQLQVYSVGGVPTDSCSCGHGLFSQDMVQSQWLRVFGDSRLHASDASHTDVIFGKRRFIQAEMFACECSCIPYDLMCYCWRGCNRLQRPAVQNCHRKV</sequence>
<accession>A0ABN9YBM4</accession>
<proteinExistence type="predicted"/>
<dbReference type="EMBL" id="CAUYUJ010022334">
    <property type="protein sequence ID" value="CAK0910155.1"/>
    <property type="molecule type" value="Genomic_DNA"/>
</dbReference>
<protein>
    <recommendedName>
        <fullName evidence="3">SREBP regulating gene protein</fullName>
    </recommendedName>
</protein>
<feature type="non-terminal residue" evidence="1">
    <location>
        <position position="1"/>
    </location>
</feature>
<dbReference type="Proteomes" id="UP001189429">
    <property type="component" value="Unassembled WGS sequence"/>
</dbReference>
<name>A0ABN9YBM4_9DINO</name>
<reference evidence="1" key="1">
    <citation type="submission" date="2023-10" db="EMBL/GenBank/DDBJ databases">
        <authorList>
            <person name="Chen Y."/>
            <person name="Shah S."/>
            <person name="Dougan E. K."/>
            <person name="Thang M."/>
            <person name="Chan C."/>
        </authorList>
    </citation>
    <scope>NUCLEOTIDE SEQUENCE [LARGE SCALE GENOMIC DNA]</scope>
</reference>
<gene>
    <name evidence="1" type="ORF">PCOR1329_LOCUS84396</name>
</gene>
<keyword evidence="2" id="KW-1185">Reference proteome</keyword>
<comment type="caution">
    <text evidence="1">The sequence shown here is derived from an EMBL/GenBank/DDBJ whole genome shotgun (WGS) entry which is preliminary data.</text>
</comment>
<evidence type="ECO:0000313" key="2">
    <source>
        <dbReference type="Proteomes" id="UP001189429"/>
    </source>
</evidence>
<evidence type="ECO:0000313" key="1">
    <source>
        <dbReference type="EMBL" id="CAK0910155.1"/>
    </source>
</evidence>
<evidence type="ECO:0008006" key="3">
    <source>
        <dbReference type="Google" id="ProtNLM"/>
    </source>
</evidence>